<evidence type="ECO:0000256" key="1">
    <source>
        <dbReference type="ARBA" id="ARBA00023224"/>
    </source>
</evidence>
<feature type="domain" description="Methyl-accepting transducer" evidence="3">
    <location>
        <begin position="47"/>
        <end position="254"/>
    </location>
</feature>
<dbReference type="Gene3D" id="1.20.120.30">
    <property type="entry name" value="Aspartate receptor, ligand-binding domain"/>
    <property type="match status" value="1"/>
</dbReference>
<comment type="caution">
    <text evidence="4">The sequence shown here is derived from an EMBL/GenBank/DDBJ whole genome shotgun (WGS) entry which is preliminary data.</text>
</comment>
<dbReference type="Proteomes" id="UP000020218">
    <property type="component" value="Unassembled WGS sequence"/>
</dbReference>
<dbReference type="GO" id="GO:0016020">
    <property type="term" value="C:membrane"/>
    <property type="evidence" value="ECO:0007669"/>
    <property type="project" value="InterPro"/>
</dbReference>
<dbReference type="InterPro" id="IPR004089">
    <property type="entry name" value="MCPsignal_dom"/>
</dbReference>
<dbReference type="PROSITE" id="PS50111">
    <property type="entry name" value="CHEMOTAXIS_TRANSDUC_2"/>
    <property type="match status" value="1"/>
</dbReference>
<evidence type="ECO:0000313" key="4">
    <source>
        <dbReference type="EMBL" id="EXI67114.1"/>
    </source>
</evidence>
<proteinExistence type="predicted"/>
<dbReference type="InterPro" id="IPR025991">
    <property type="entry name" value="Chemoreceptor_zinc-bind_dom"/>
</dbReference>
<reference evidence="4" key="1">
    <citation type="submission" date="2014-02" db="EMBL/GenBank/DDBJ databases">
        <title>Expanding our view of genomic diversity in Candidatus Accumulibacter clades.</title>
        <authorList>
            <person name="Skennerton C.T."/>
            <person name="Barr J.J."/>
            <person name="Slater F.R."/>
            <person name="Bond P.L."/>
            <person name="Tyson G.W."/>
        </authorList>
    </citation>
    <scope>NUCLEOTIDE SEQUENCE [LARGE SCALE GENOMIC DNA]</scope>
</reference>
<dbReference type="GO" id="GO:0007165">
    <property type="term" value="P:signal transduction"/>
    <property type="evidence" value="ECO:0007669"/>
    <property type="project" value="UniProtKB-KW"/>
</dbReference>
<dbReference type="EMBL" id="JFAX01000012">
    <property type="protein sequence ID" value="EXI67114.1"/>
    <property type="molecule type" value="Genomic_DNA"/>
</dbReference>
<evidence type="ECO:0000313" key="5">
    <source>
        <dbReference type="Proteomes" id="UP000020218"/>
    </source>
</evidence>
<dbReference type="Pfam" id="PF13682">
    <property type="entry name" value="CZB"/>
    <property type="match status" value="1"/>
</dbReference>
<dbReference type="PATRIC" id="fig|1454001.3.peg.2263"/>
<dbReference type="PANTHER" id="PTHR32089:SF112">
    <property type="entry name" value="LYSOZYME-LIKE PROTEIN-RELATED"/>
    <property type="match status" value="1"/>
</dbReference>
<dbReference type="STRING" id="1454001.AW08_02216"/>
<gene>
    <name evidence="4" type="primary">bdlA_2</name>
    <name evidence="4" type="ORF">AW08_02216</name>
</gene>
<protein>
    <submittedName>
        <fullName evidence="4">Chemotaxis regulator BdlA</fullName>
    </submittedName>
</protein>
<dbReference type="SUPFAM" id="SSF58104">
    <property type="entry name" value="Methyl-accepting chemotaxis protein (MCP) signaling domain"/>
    <property type="match status" value="1"/>
</dbReference>
<dbReference type="Pfam" id="PF00015">
    <property type="entry name" value="MCPsignal"/>
    <property type="match status" value="1"/>
</dbReference>
<evidence type="ECO:0000259" key="3">
    <source>
        <dbReference type="PROSITE" id="PS50111"/>
    </source>
</evidence>
<accession>A0A011PLD4</accession>
<dbReference type="Gene3D" id="6.10.250.3200">
    <property type="match status" value="1"/>
</dbReference>
<organism evidence="4 5">
    <name type="scientific">Candidatus Accumulibacter adjunctus</name>
    <dbReference type="NCBI Taxonomy" id="1454001"/>
    <lineage>
        <taxon>Bacteria</taxon>
        <taxon>Pseudomonadati</taxon>
        <taxon>Pseudomonadota</taxon>
        <taxon>Betaproteobacteria</taxon>
        <taxon>Candidatus Accumulibacter</taxon>
    </lineage>
</organism>
<dbReference type="AlphaFoldDB" id="A0A011PLD4"/>
<dbReference type="PANTHER" id="PTHR32089">
    <property type="entry name" value="METHYL-ACCEPTING CHEMOTAXIS PROTEIN MCPB"/>
    <property type="match status" value="1"/>
</dbReference>
<dbReference type="SMART" id="SM00283">
    <property type="entry name" value="MA"/>
    <property type="match status" value="1"/>
</dbReference>
<keyword evidence="5" id="KW-1185">Reference proteome</keyword>
<keyword evidence="1 2" id="KW-0807">Transducer</keyword>
<name>A0A011PLD4_9PROT</name>
<sequence>MPFFGGGEQMRRLERRISELEAENAGLRGQISAGQAAQAQAGQRDAQATRQAAEMKRLFVALRSYRQSLAASQQSLLALAEGLRGKRRETLAAASMATDSRDSVNRISADLTALAGTSRQALDKIVGLQGSAQKIGGIVHLIKEIADQTNLLALNAAIEAARAGEAGRGFAVVADEVRKLADRTTHATSDISQLVNAIQGETVTAQQSIGQVAEQSDTFSEQGQQASTTIAGITDLAHGMEQAISVAALRSFVELAKMDHLLFKFDVYQALLGTSDSSAGDLATHTACRLGKWYYEGEGRGFAQLDGHRAMETPHADVHRHGRSALEAHQAGDLAAAVTAVESMEAASAAVQQCLERMAADGATRPEILFTDR</sequence>
<evidence type="ECO:0000256" key="2">
    <source>
        <dbReference type="PROSITE-ProRule" id="PRU00284"/>
    </source>
</evidence>